<reference evidence="1" key="2">
    <citation type="submission" date="2020-11" db="EMBL/GenBank/DDBJ databases">
        <authorList>
            <person name="McCartney M.A."/>
            <person name="Auch B."/>
            <person name="Kono T."/>
            <person name="Mallez S."/>
            <person name="Becker A."/>
            <person name="Gohl D.M."/>
            <person name="Silverstein K.A.T."/>
            <person name="Koren S."/>
            <person name="Bechman K.B."/>
            <person name="Herman A."/>
            <person name="Abrahante J.E."/>
            <person name="Garbe J."/>
        </authorList>
    </citation>
    <scope>NUCLEOTIDE SEQUENCE</scope>
    <source>
        <strain evidence="1">Duluth1</strain>
        <tissue evidence="1">Whole animal</tissue>
    </source>
</reference>
<comment type="caution">
    <text evidence="1">The sequence shown here is derived from an EMBL/GenBank/DDBJ whole genome shotgun (WGS) entry which is preliminary data.</text>
</comment>
<reference evidence="1" key="1">
    <citation type="journal article" date="2019" name="bioRxiv">
        <title>The Genome of the Zebra Mussel, Dreissena polymorpha: A Resource for Invasive Species Research.</title>
        <authorList>
            <person name="McCartney M.A."/>
            <person name="Auch B."/>
            <person name="Kono T."/>
            <person name="Mallez S."/>
            <person name="Zhang Y."/>
            <person name="Obille A."/>
            <person name="Becker A."/>
            <person name="Abrahante J.E."/>
            <person name="Garbe J."/>
            <person name="Badalamenti J.P."/>
            <person name="Herman A."/>
            <person name="Mangelson H."/>
            <person name="Liachko I."/>
            <person name="Sullivan S."/>
            <person name="Sone E.D."/>
            <person name="Koren S."/>
            <person name="Silverstein K.A.T."/>
            <person name="Beckman K.B."/>
            <person name="Gohl D.M."/>
        </authorList>
    </citation>
    <scope>NUCLEOTIDE SEQUENCE</scope>
    <source>
        <strain evidence="1">Duluth1</strain>
        <tissue evidence="1">Whole animal</tissue>
    </source>
</reference>
<protein>
    <submittedName>
        <fullName evidence="1">Uncharacterized protein</fullName>
    </submittedName>
</protein>
<dbReference type="Proteomes" id="UP000828390">
    <property type="component" value="Unassembled WGS sequence"/>
</dbReference>
<evidence type="ECO:0000313" key="2">
    <source>
        <dbReference type="Proteomes" id="UP000828390"/>
    </source>
</evidence>
<proteinExistence type="predicted"/>
<organism evidence="1 2">
    <name type="scientific">Dreissena polymorpha</name>
    <name type="common">Zebra mussel</name>
    <name type="synonym">Mytilus polymorpha</name>
    <dbReference type="NCBI Taxonomy" id="45954"/>
    <lineage>
        <taxon>Eukaryota</taxon>
        <taxon>Metazoa</taxon>
        <taxon>Spiralia</taxon>
        <taxon>Lophotrochozoa</taxon>
        <taxon>Mollusca</taxon>
        <taxon>Bivalvia</taxon>
        <taxon>Autobranchia</taxon>
        <taxon>Heteroconchia</taxon>
        <taxon>Euheterodonta</taxon>
        <taxon>Imparidentia</taxon>
        <taxon>Neoheterodontei</taxon>
        <taxon>Myida</taxon>
        <taxon>Dreissenoidea</taxon>
        <taxon>Dreissenidae</taxon>
        <taxon>Dreissena</taxon>
    </lineage>
</organism>
<gene>
    <name evidence="1" type="ORF">DPMN_191849</name>
</gene>
<name>A0A9D3Y103_DREPO</name>
<dbReference type="EMBL" id="JAIWYP010000084">
    <property type="protein sequence ID" value="KAH3690001.1"/>
    <property type="molecule type" value="Genomic_DNA"/>
</dbReference>
<evidence type="ECO:0000313" key="1">
    <source>
        <dbReference type="EMBL" id="KAH3690001.1"/>
    </source>
</evidence>
<dbReference type="AlphaFoldDB" id="A0A9D3Y103"/>
<keyword evidence="2" id="KW-1185">Reference proteome</keyword>
<accession>A0A9D3Y103</accession>
<sequence>MSENLSCKPEQATDSCPFDINNKVRHSNIDLMQYAASISPAQPAHPRSFVGICILRRNSDDTTKPASAQVWLELRWSHMHSDQFSHDTFVAVLFECIERKLRLIEISTSHI</sequence>